<accession>A0A562PJ49</accession>
<evidence type="ECO:0000313" key="2">
    <source>
        <dbReference type="Proteomes" id="UP000315112"/>
    </source>
</evidence>
<gene>
    <name evidence="1" type="ORF">IP92_04399</name>
</gene>
<dbReference type="AlphaFoldDB" id="A0A562PJ49"/>
<evidence type="ECO:0000313" key="1">
    <source>
        <dbReference type="EMBL" id="TWI44449.1"/>
    </source>
</evidence>
<reference evidence="1 2" key="1">
    <citation type="journal article" date="2015" name="Stand. Genomic Sci.">
        <title>Genomic Encyclopedia of Bacterial and Archaeal Type Strains, Phase III: the genomes of soil and plant-associated and newly described type strains.</title>
        <authorList>
            <person name="Whitman W.B."/>
            <person name="Woyke T."/>
            <person name="Klenk H.P."/>
            <person name="Zhou Y."/>
            <person name="Lilburn T.G."/>
            <person name="Beck B.J."/>
            <person name="De Vos P."/>
            <person name="Vandamme P."/>
            <person name="Eisen J.A."/>
            <person name="Garrity G."/>
            <person name="Hugenholtz P."/>
            <person name="Kyrpides N.C."/>
        </authorList>
    </citation>
    <scope>NUCLEOTIDE SEQUENCE [LARGE SCALE GENOMIC DNA]</scope>
    <source>
        <strain evidence="1 2">CGMCC 1.10685</strain>
    </source>
</reference>
<comment type="caution">
    <text evidence="1">The sequence shown here is derived from an EMBL/GenBank/DDBJ whole genome shotgun (WGS) entry which is preliminary data.</text>
</comment>
<name>A0A562PJ49_9BURK</name>
<dbReference type="RefSeq" id="WP_199271828.1">
    <property type="nucleotide sequence ID" value="NZ_CP046904.1"/>
</dbReference>
<sequence>MRRVLLLAEQGAVPAPLTAQELEALRLEAEEPGLTRVNWGPDGSIIL</sequence>
<proteinExistence type="predicted"/>
<dbReference type="EMBL" id="VLKW01000009">
    <property type="protein sequence ID" value="TWI44449.1"/>
    <property type="molecule type" value="Genomic_DNA"/>
</dbReference>
<organism evidence="1 2">
    <name type="scientific">Pseudoduganella flava</name>
    <dbReference type="NCBI Taxonomy" id="871742"/>
    <lineage>
        <taxon>Bacteria</taxon>
        <taxon>Pseudomonadati</taxon>
        <taxon>Pseudomonadota</taxon>
        <taxon>Betaproteobacteria</taxon>
        <taxon>Burkholderiales</taxon>
        <taxon>Oxalobacteraceae</taxon>
        <taxon>Telluria group</taxon>
        <taxon>Pseudoduganella</taxon>
    </lineage>
</organism>
<dbReference type="Proteomes" id="UP000315112">
    <property type="component" value="Unassembled WGS sequence"/>
</dbReference>
<protein>
    <submittedName>
        <fullName evidence="1">Uncharacterized protein</fullName>
    </submittedName>
</protein>